<keyword evidence="2" id="KW-1185">Reference proteome</keyword>
<dbReference type="Gene3D" id="1.25.10.10">
    <property type="entry name" value="Leucine-rich Repeat Variant"/>
    <property type="match status" value="3"/>
</dbReference>
<dbReference type="SUPFAM" id="SSF48371">
    <property type="entry name" value="ARM repeat"/>
    <property type="match status" value="1"/>
</dbReference>
<dbReference type="Proteomes" id="UP000620124">
    <property type="component" value="Unassembled WGS sequence"/>
</dbReference>
<dbReference type="EMBL" id="JACAZI010000007">
    <property type="protein sequence ID" value="KAF7356837.1"/>
    <property type="molecule type" value="Genomic_DNA"/>
</dbReference>
<proteinExistence type="predicted"/>
<dbReference type="PANTHER" id="PTHR46241:SF1">
    <property type="entry name" value="OUTER DYNEIN ARM-DOCKING COMPLEX SUBUNIT 2"/>
    <property type="match status" value="1"/>
</dbReference>
<dbReference type="InterPro" id="IPR016024">
    <property type="entry name" value="ARM-type_fold"/>
</dbReference>
<sequence length="493" mass="54205">MRTLAQISQWLDGAQAVLNANILRRVSLLLKSPSANVQKWTSQFLGCLASHKSTAPAILKLKPCVCDSNSEVIAEATYALSQIALWLDGARAIVNAERLECVFNLLDTPEPKVRQWTCMLVGRLASHKSTAGVILNLEPCVELVSLLHEEKLATYALAQIALWSDGARAIVAAQMLDRVFELIGSPHWDVRLWACELVGRLAGHESTAPAILKLKPWKWLVPLLKDKHYQVNQSATNALARIIPWLDGSKIIVDIVDAEVLDHVLSDVVAAAMYALSQIAHWLEGAQAIVNAKGLECVLELFESTSPQVRKWTSTLVGELAGHEETESIFLKLKPCERLVSLVRIGDPEVIPGATGALSQIARQPDGAQAIIDAARILDHGLDLLQSPDPYVRRWTCTLVETLASHERTAPVIWTKSLCVRLFPLLRDNDFGTRTSAILAFRAISQWPDGAASLGDLGVFKRAEELSHDQSLGDDEQIQIAAILDNVARHRNY</sequence>
<comment type="caution">
    <text evidence="1">The sequence shown here is derived from an EMBL/GenBank/DDBJ whole genome shotgun (WGS) entry which is preliminary data.</text>
</comment>
<reference evidence="1" key="1">
    <citation type="submission" date="2020-05" db="EMBL/GenBank/DDBJ databases">
        <title>Mycena genomes resolve the evolution of fungal bioluminescence.</title>
        <authorList>
            <person name="Tsai I.J."/>
        </authorList>
    </citation>
    <scope>NUCLEOTIDE SEQUENCE</scope>
    <source>
        <strain evidence="1">CCC161011</strain>
    </source>
</reference>
<dbReference type="PANTHER" id="PTHR46241">
    <property type="entry name" value="ARMADILLO REPEAT-CONTAINING PROTEIN 4 ARMC4"/>
    <property type="match status" value="1"/>
</dbReference>
<evidence type="ECO:0000313" key="1">
    <source>
        <dbReference type="EMBL" id="KAF7356837.1"/>
    </source>
</evidence>
<dbReference type="InterPro" id="IPR011989">
    <property type="entry name" value="ARM-like"/>
</dbReference>
<name>A0A8H6YCX1_9AGAR</name>
<gene>
    <name evidence="1" type="ORF">MVEN_01019300</name>
</gene>
<accession>A0A8H6YCX1</accession>
<evidence type="ECO:0000313" key="2">
    <source>
        <dbReference type="Proteomes" id="UP000620124"/>
    </source>
</evidence>
<dbReference type="OrthoDB" id="3060694at2759"/>
<protein>
    <recommendedName>
        <fullName evidence="3">ARM repeat-containing protein</fullName>
    </recommendedName>
</protein>
<organism evidence="1 2">
    <name type="scientific">Mycena venus</name>
    <dbReference type="NCBI Taxonomy" id="2733690"/>
    <lineage>
        <taxon>Eukaryota</taxon>
        <taxon>Fungi</taxon>
        <taxon>Dikarya</taxon>
        <taxon>Basidiomycota</taxon>
        <taxon>Agaricomycotina</taxon>
        <taxon>Agaricomycetes</taxon>
        <taxon>Agaricomycetidae</taxon>
        <taxon>Agaricales</taxon>
        <taxon>Marasmiineae</taxon>
        <taxon>Mycenaceae</taxon>
        <taxon>Mycena</taxon>
    </lineage>
</organism>
<evidence type="ECO:0008006" key="3">
    <source>
        <dbReference type="Google" id="ProtNLM"/>
    </source>
</evidence>
<dbReference type="AlphaFoldDB" id="A0A8H6YCX1"/>